<dbReference type="AlphaFoldDB" id="A0A6V7GYM5"/>
<dbReference type="Proteomes" id="UP000752696">
    <property type="component" value="Unassembled WGS sequence"/>
</dbReference>
<comment type="caution">
    <text evidence="1">The sequence shown here is derived from an EMBL/GenBank/DDBJ whole genome shotgun (WGS) entry which is preliminary data.</text>
</comment>
<feature type="non-terminal residue" evidence="1">
    <location>
        <position position="55"/>
    </location>
</feature>
<dbReference type="EMBL" id="CAJDYZ010002579">
    <property type="protein sequence ID" value="CAD1469563.1"/>
    <property type="molecule type" value="Genomic_DNA"/>
</dbReference>
<name>A0A6V7GYM5_9HYME</name>
<reference evidence="1" key="1">
    <citation type="submission" date="2020-07" db="EMBL/GenBank/DDBJ databases">
        <authorList>
            <person name="Nazaruddin N."/>
        </authorList>
    </citation>
    <scope>NUCLEOTIDE SEQUENCE</scope>
</reference>
<sequence>KRVYTNEKWRRVVLLDEERFNLDVSDNLLYCHDLRKGATTFESSIYGRRRYSDWG</sequence>
<organism evidence="1 2">
    <name type="scientific">Heterotrigona itama</name>
    <dbReference type="NCBI Taxonomy" id="395501"/>
    <lineage>
        <taxon>Eukaryota</taxon>
        <taxon>Metazoa</taxon>
        <taxon>Ecdysozoa</taxon>
        <taxon>Arthropoda</taxon>
        <taxon>Hexapoda</taxon>
        <taxon>Insecta</taxon>
        <taxon>Pterygota</taxon>
        <taxon>Neoptera</taxon>
        <taxon>Endopterygota</taxon>
        <taxon>Hymenoptera</taxon>
        <taxon>Apocrita</taxon>
        <taxon>Aculeata</taxon>
        <taxon>Apoidea</taxon>
        <taxon>Anthophila</taxon>
        <taxon>Apidae</taxon>
        <taxon>Heterotrigona</taxon>
    </lineage>
</organism>
<evidence type="ECO:0000313" key="1">
    <source>
        <dbReference type="EMBL" id="CAD1469563.1"/>
    </source>
</evidence>
<evidence type="ECO:0000313" key="2">
    <source>
        <dbReference type="Proteomes" id="UP000752696"/>
    </source>
</evidence>
<protein>
    <submittedName>
        <fullName evidence="1">Uncharacterized protein</fullName>
    </submittedName>
</protein>
<feature type="non-terminal residue" evidence="1">
    <location>
        <position position="1"/>
    </location>
</feature>
<gene>
    <name evidence="1" type="ORF">MHI_LOCUS132816</name>
</gene>
<proteinExistence type="predicted"/>
<keyword evidence="2" id="KW-1185">Reference proteome</keyword>
<accession>A0A6V7GYM5</accession>